<dbReference type="AlphaFoldDB" id="A0A6N7Q280"/>
<dbReference type="RefSeq" id="WP_153824908.1">
    <property type="nucleotide sequence ID" value="NZ_WJIE01000025.1"/>
</dbReference>
<name>A0A6N7Q280_9BACT</name>
<proteinExistence type="predicted"/>
<reference evidence="1 2" key="1">
    <citation type="submission" date="2019-10" db="EMBL/GenBank/DDBJ databases">
        <title>A soil myxobacterium in the family Polyangiaceae.</title>
        <authorList>
            <person name="Li Y."/>
            <person name="Wang J."/>
        </authorList>
    </citation>
    <scope>NUCLEOTIDE SEQUENCE [LARGE SCALE GENOMIC DNA]</scope>
    <source>
        <strain evidence="1 2">DSM 14734</strain>
    </source>
</reference>
<evidence type="ECO:0000313" key="2">
    <source>
        <dbReference type="Proteomes" id="UP000440224"/>
    </source>
</evidence>
<dbReference type="OrthoDB" id="9878078at2"/>
<dbReference type="Proteomes" id="UP000440224">
    <property type="component" value="Unassembled WGS sequence"/>
</dbReference>
<comment type="caution">
    <text evidence="1">The sequence shown here is derived from an EMBL/GenBank/DDBJ whole genome shotgun (WGS) entry which is preliminary data.</text>
</comment>
<evidence type="ECO:0000313" key="1">
    <source>
        <dbReference type="EMBL" id="MRG98139.1"/>
    </source>
</evidence>
<dbReference type="EMBL" id="WJIE01000025">
    <property type="protein sequence ID" value="MRG98139.1"/>
    <property type="molecule type" value="Genomic_DNA"/>
</dbReference>
<gene>
    <name evidence="1" type="ORF">GF068_40450</name>
</gene>
<keyword evidence="2" id="KW-1185">Reference proteome</keyword>
<sequence length="118" mass="12858">MSSPEGQALVERWIQDFDVYRARIEQVDRDVSLDLLARLARVGVAPAILRSDIDARRARGWTMAEIGPVLDALAMATHRATTSPEAREHAALARAMFDAMAEGEPRPLVALAALVSPP</sequence>
<accession>A0A6N7Q280</accession>
<organism evidence="1 2">
    <name type="scientific">Polyangium spumosum</name>
    <dbReference type="NCBI Taxonomy" id="889282"/>
    <lineage>
        <taxon>Bacteria</taxon>
        <taxon>Pseudomonadati</taxon>
        <taxon>Myxococcota</taxon>
        <taxon>Polyangia</taxon>
        <taxon>Polyangiales</taxon>
        <taxon>Polyangiaceae</taxon>
        <taxon>Polyangium</taxon>
    </lineage>
</organism>
<protein>
    <submittedName>
        <fullName evidence="1">Uncharacterized protein</fullName>
    </submittedName>
</protein>